<protein>
    <submittedName>
        <fullName evidence="2">Uncharacterized protein</fullName>
    </submittedName>
</protein>
<sequence length="65" mass="7161">MPVARPLPAPRRRGAARPRTATAGPCFSDRRRIPGARGPWSRSRPPAAPSAMTRFQAAPVRFLKR</sequence>
<feature type="region of interest" description="Disordered" evidence="1">
    <location>
        <begin position="1"/>
        <end position="65"/>
    </location>
</feature>
<evidence type="ECO:0000256" key="1">
    <source>
        <dbReference type="SAM" id="MobiDB-lite"/>
    </source>
</evidence>
<reference evidence="2" key="2">
    <citation type="journal article" date="2015" name="Data Brief">
        <title>Shoot transcriptome of the giant reed, Arundo donax.</title>
        <authorList>
            <person name="Barrero R.A."/>
            <person name="Guerrero F.D."/>
            <person name="Moolhuijzen P."/>
            <person name="Goolsby J.A."/>
            <person name="Tidwell J."/>
            <person name="Bellgard S.E."/>
            <person name="Bellgard M.I."/>
        </authorList>
    </citation>
    <scope>NUCLEOTIDE SEQUENCE</scope>
    <source>
        <tissue evidence="2">Shoot tissue taken approximately 20 cm above the soil surface</tissue>
    </source>
</reference>
<feature type="compositionally biased region" description="Low complexity" evidence="1">
    <location>
        <begin position="35"/>
        <end position="51"/>
    </location>
</feature>
<evidence type="ECO:0000313" key="2">
    <source>
        <dbReference type="EMBL" id="JAD94358.1"/>
    </source>
</evidence>
<accession>A0A0A9E5P8</accession>
<name>A0A0A9E5P8_ARUDO</name>
<reference evidence="2" key="1">
    <citation type="submission" date="2014-09" db="EMBL/GenBank/DDBJ databases">
        <authorList>
            <person name="Magalhaes I.L.F."/>
            <person name="Oliveira U."/>
            <person name="Santos F.R."/>
            <person name="Vidigal T.H.D.A."/>
            <person name="Brescovit A.D."/>
            <person name="Santos A.J."/>
        </authorList>
    </citation>
    <scope>NUCLEOTIDE SEQUENCE</scope>
    <source>
        <tissue evidence="2">Shoot tissue taken approximately 20 cm above the soil surface</tissue>
    </source>
</reference>
<proteinExistence type="predicted"/>
<dbReference type="EMBL" id="GBRH01203537">
    <property type="protein sequence ID" value="JAD94358.1"/>
    <property type="molecule type" value="Transcribed_RNA"/>
</dbReference>
<organism evidence="2">
    <name type="scientific">Arundo donax</name>
    <name type="common">Giant reed</name>
    <name type="synonym">Donax arundinaceus</name>
    <dbReference type="NCBI Taxonomy" id="35708"/>
    <lineage>
        <taxon>Eukaryota</taxon>
        <taxon>Viridiplantae</taxon>
        <taxon>Streptophyta</taxon>
        <taxon>Embryophyta</taxon>
        <taxon>Tracheophyta</taxon>
        <taxon>Spermatophyta</taxon>
        <taxon>Magnoliopsida</taxon>
        <taxon>Liliopsida</taxon>
        <taxon>Poales</taxon>
        <taxon>Poaceae</taxon>
        <taxon>PACMAD clade</taxon>
        <taxon>Arundinoideae</taxon>
        <taxon>Arundineae</taxon>
        <taxon>Arundo</taxon>
    </lineage>
</organism>
<dbReference type="AlphaFoldDB" id="A0A0A9E5P8"/>